<proteinExistence type="predicted"/>
<comment type="function">
    <text evidence="1">Attaches a formyl group to the free amino group of methionyl-tRNA(fMet). The formyl group appears to play a dual role in the initiator identity of N-formylmethionyl-tRNA by promoting its recognition by IF2 and preventing the misappropriation of this tRNA by the elongation apparatus.</text>
</comment>
<feature type="domain" description="Formyl transferase C-terminal" evidence="5">
    <location>
        <begin position="11"/>
        <end position="56"/>
    </location>
</feature>
<dbReference type="Gene3D" id="3.10.25.10">
    <property type="entry name" value="Formyl transferase, C-terminal domain"/>
    <property type="match status" value="1"/>
</dbReference>
<dbReference type="EMBL" id="AP027731">
    <property type="protein sequence ID" value="BDZ46985.1"/>
    <property type="molecule type" value="Genomic_DNA"/>
</dbReference>
<evidence type="ECO:0000259" key="5">
    <source>
        <dbReference type="Pfam" id="PF02911"/>
    </source>
</evidence>
<evidence type="ECO:0000256" key="4">
    <source>
        <dbReference type="ARBA" id="ARBA00048558"/>
    </source>
</evidence>
<evidence type="ECO:0000256" key="1">
    <source>
        <dbReference type="ARBA" id="ARBA00002606"/>
    </source>
</evidence>
<evidence type="ECO:0000256" key="2">
    <source>
        <dbReference type="ARBA" id="ARBA00012261"/>
    </source>
</evidence>
<comment type="catalytic activity">
    <reaction evidence="4">
        <text>L-methionyl-tRNA(fMet) + (6R)-10-formyltetrahydrofolate = N-formyl-L-methionyl-tRNA(fMet) + (6S)-5,6,7,8-tetrahydrofolate + H(+)</text>
        <dbReference type="Rhea" id="RHEA:24380"/>
        <dbReference type="Rhea" id="RHEA-COMP:9952"/>
        <dbReference type="Rhea" id="RHEA-COMP:9953"/>
        <dbReference type="ChEBI" id="CHEBI:15378"/>
        <dbReference type="ChEBI" id="CHEBI:57453"/>
        <dbReference type="ChEBI" id="CHEBI:78530"/>
        <dbReference type="ChEBI" id="CHEBI:78844"/>
        <dbReference type="ChEBI" id="CHEBI:195366"/>
        <dbReference type="EC" id="2.1.2.9"/>
    </reaction>
</comment>
<dbReference type="InterPro" id="IPR005793">
    <property type="entry name" value="Formyl_trans_C"/>
</dbReference>
<dbReference type="InterPro" id="IPR037022">
    <property type="entry name" value="Formyl_trans_C_sf"/>
</dbReference>
<gene>
    <name evidence="6" type="ORF">GCM10025866_28940</name>
</gene>
<dbReference type="EC" id="2.1.2.9" evidence="2"/>
<sequence length="73" mass="7654">MLAARRAPAAERPEPGRLILSGGKVLLGTGDDPIELVRVQAAGGRALEAAAWWRGLRTDALDAALPPTQDVRA</sequence>
<name>A0ABN6XTK0_9MICO</name>
<accession>A0ABN6XTK0</accession>
<evidence type="ECO:0000313" key="6">
    <source>
        <dbReference type="EMBL" id="BDZ46985.1"/>
    </source>
</evidence>
<evidence type="ECO:0000256" key="3">
    <source>
        <dbReference type="ARBA" id="ARBA00016014"/>
    </source>
</evidence>
<dbReference type="InterPro" id="IPR011034">
    <property type="entry name" value="Formyl_transferase-like_C_sf"/>
</dbReference>
<keyword evidence="7" id="KW-1185">Reference proteome</keyword>
<evidence type="ECO:0000313" key="7">
    <source>
        <dbReference type="Proteomes" id="UP001321498"/>
    </source>
</evidence>
<reference evidence="7" key="1">
    <citation type="journal article" date="2019" name="Int. J. Syst. Evol. Microbiol.">
        <title>The Global Catalogue of Microorganisms (GCM) 10K type strain sequencing project: providing services to taxonomists for standard genome sequencing and annotation.</title>
        <authorList>
            <consortium name="The Broad Institute Genomics Platform"/>
            <consortium name="The Broad Institute Genome Sequencing Center for Infectious Disease"/>
            <person name="Wu L."/>
            <person name="Ma J."/>
        </authorList>
    </citation>
    <scope>NUCLEOTIDE SEQUENCE [LARGE SCALE GENOMIC DNA]</scope>
    <source>
        <strain evidence="7">NBRC 108725</strain>
    </source>
</reference>
<dbReference type="Proteomes" id="UP001321498">
    <property type="component" value="Chromosome"/>
</dbReference>
<organism evidence="6 7">
    <name type="scientific">Naasia aerilata</name>
    <dbReference type="NCBI Taxonomy" id="1162966"/>
    <lineage>
        <taxon>Bacteria</taxon>
        <taxon>Bacillati</taxon>
        <taxon>Actinomycetota</taxon>
        <taxon>Actinomycetes</taxon>
        <taxon>Micrococcales</taxon>
        <taxon>Microbacteriaceae</taxon>
        <taxon>Naasia</taxon>
    </lineage>
</organism>
<protein>
    <recommendedName>
        <fullName evidence="3">Methionyl-tRNA formyltransferase</fullName>
        <ecNumber evidence="2">2.1.2.9</ecNumber>
    </recommendedName>
</protein>
<dbReference type="SUPFAM" id="SSF50486">
    <property type="entry name" value="FMT C-terminal domain-like"/>
    <property type="match status" value="1"/>
</dbReference>
<dbReference type="Pfam" id="PF02911">
    <property type="entry name" value="Formyl_trans_C"/>
    <property type="match status" value="1"/>
</dbReference>